<accession>A0ABN0T899</accession>
<evidence type="ECO:0000313" key="2">
    <source>
        <dbReference type="Proteomes" id="UP001500399"/>
    </source>
</evidence>
<keyword evidence="2" id="KW-1185">Reference proteome</keyword>
<sequence>MAQEIDMTKPQPYDMFDVADAEAWGMELSKGVYEVIKEVAYIEQFFDCVDRDDEARLAEKLTNVIHTCVSWIHVLGFDEKQRGDLHRMVNEKNKDRGYF</sequence>
<proteinExistence type="predicted"/>
<reference evidence="1 2" key="1">
    <citation type="journal article" date="2019" name="Int. J. Syst. Evol. Microbiol.">
        <title>The Global Catalogue of Microorganisms (GCM) 10K type strain sequencing project: providing services to taxonomists for standard genome sequencing and annotation.</title>
        <authorList>
            <consortium name="The Broad Institute Genomics Platform"/>
            <consortium name="The Broad Institute Genome Sequencing Center for Infectious Disease"/>
            <person name="Wu L."/>
            <person name="Ma J."/>
        </authorList>
    </citation>
    <scope>NUCLEOTIDE SEQUENCE [LARGE SCALE GENOMIC DNA]</scope>
    <source>
        <strain evidence="1 2">JCM 8542</strain>
    </source>
</reference>
<dbReference type="Proteomes" id="UP001500399">
    <property type="component" value="Unassembled WGS sequence"/>
</dbReference>
<organism evidence="1 2">
    <name type="scientific">Selenomonas dianae</name>
    <dbReference type="NCBI Taxonomy" id="135079"/>
    <lineage>
        <taxon>Bacteria</taxon>
        <taxon>Bacillati</taxon>
        <taxon>Bacillota</taxon>
        <taxon>Negativicutes</taxon>
        <taxon>Selenomonadales</taxon>
        <taxon>Selenomonadaceae</taxon>
        <taxon>Selenomonas</taxon>
    </lineage>
</organism>
<evidence type="ECO:0008006" key="3">
    <source>
        <dbReference type="Google" id="ProtNLM"/>
    </source>
</evidence>
<name>A0ABN0T899_9FIRM</name>
<dbReference type="EMBL" id="BAAACR010000013">
    <property type="protein sequence ID" value="GAA0215129.1"/>
    <property type="molecule type" value="Genomic_DNA"/>
</dbReference>
<comment type="caution">
    <text evidence="1">The sequence shown here is derived from an EMBL/GenBank/DDBJ whole genome shotgun (WGS) entry which is preliminary data.</text>
</comment>
<evidence type="ECO:0000313" key="1">
    <source>
        <dbReference type="EMBL" id="GAA0215129.1"/>
    </source>
</evidence>
<gene>
    <name evidence="1" type="ORF">GCM10008919_17940</name>
</gene>
<dbReference type="RefSeq" id="WP_304986355.1">
    <property type="nucleotide sequence ID" value="NZ_BAAACR010000013.1"/>
</dbReference>
<protein>
    <recommendedName>
        <fullName evidence="3">MazG nucleotide pyrophosphohydrolase domain protein</fullName>
    </recommendedName>
</protein>